<dbReference type="PANTHER" id="PTHR34071:SF2">
    <property type="entry name" value="FLAVIN-NUCLEOTIDE-BINDING PROTEIN"/>
    <property type="match status" value="1"/>
</dbReference>
<dbReference type="RefSeq" id="WP_309791927.1">
    <property type="nucleotide sequence ID" value="NZ_JAVDPW010000001.1"/>
</dbReference>
<sequence length="239" mass="25810">MNQIVPSTRARLKRLAKRGAYDRETVHAVLDASVTCHIAYVLDGQPYCTPTAYWRDGDRLYWHGSSVSRMLQGQGAGIPVCLTTTHIDGLVLARSGFNCSMNYRSVMVFGTAAKVEDEAHKLEALDAYVERLFPGRVAEMRRPTVKEVRATTLISMEIEEASVKIRSGPPHDDDDDLDAGIWAGVIPITEAIGALQPCPLLPAGIVPGATTDPYAPGRHFDDILRANVGGAVAPADAGE</sequence>
<dbReference type="SUPFAM" id="SSF50475">
    <property type="entry name" value="FMN-binding split barrel"/>
    <property type="match status" value="1"/>
</dbReference>
<dbReference type="Pfam" id="PF12900">
    <property type="entry name" value="Pyridox_ox_2"/>
    <property type="match status" value="1"/>
</dbReference>
<dbReference type="Gene3D" id="2.30.110.10">
    <property type="entry name" value="Electron Transport, Fmn-binding Protein, Chain A"/>
    <property type="match status" value="1"/>
</dbReference>
<dbReference type="PANTHER" id="PTHR34071">
    <property type="entry name" value="5-NITROIMIDAZOLE ANTIBIOTICS RESISTANCE PROTEIN, NIMA-FAMILY-RELATED PROTEIN-RELATED"/>
    <property type="match status" value="1"/>
</dbReference>
<name>A0ABU1JH90_9PROT</name>
<evidence type="ECO:0000313" key="1">
    <source>
        <dbReference type="EMBL" id="MDR6287992.1"/>
    </source>
</evidence>
<comment type="caution">
    <text evidence="1">The sequence shown here is derived from an EMBL/GenBank/DDBJ whole genome shotgun (WGS) entry which is preliminary data.</text>
</comment>
<accession>A0ABU1JH90</accession>
<dbReference type="InterPro" id="IPR024747">
    <property type="entry name" value="Pyridox_Oxase-rel"/>
</dbReference>
<reference evidence="1 2" key="1">
    <citation type="submission" date="2023-07" db="EMBL/GenBank/DDBJ databases">
        <title>Sorghum-associated microbial communities from plants grown in Nebraska, USA.</title>
        <authorList>
            <person name="Schachtman D."/>
        </authorList>
    </citation>
    <scope>NUCLEOTIDE SEQUENCE [LARGE SCALE GENOMIC DNA]</scope>
    <source>
        <strain evidence="1 2">584</strain>
    </source>
</reference>
<dbReference type="Proteomes" id="UP001262410">
    <property type="component" value="Unassembled WGS sequence"/>
</dbReference>
<protein>
    <recommendedName>
        <fullName evidence="3">Flavin-nucleotide-binding protein</fullName>
    </recommendedName>
</protein>
<proteinExistence type="predicted"/>
<dbReference type="InterPro" id="IPR012349">
    <property type="entry name" value="Split_barrel_FMN-bd"/>
</dbReference>
<gene>
    <name evidence="1" type="ORF">E9232_000491</name>
</gene>
<evidence type="ECO:0000313" key="2">
    <source>
        <dbReference type="Proteomes" id="UP001262410"/>
    </source>
</evidence>
<organism evidence="1 2">
    <name type="scientific">Inquilinus ginsengisoli</name>
    <dbReference type="NCBI Taxonomy" id="363840"/>
    <lineage>
        <taxon>Bacteria</taxon>
        <taxon>Pseudomonadati</taxon>
        <taxon>Pseudomonadota</taxon>
        <taxon>Alphaproteobacteria</taxon>
        <taxon>Rhodospirillales</taxon>
        <taxon>Rhodospirillaceae</taxon>
        <taxon>Inquilinus</taxon>
    </lineage>
</organism>
<evidence type="ECO:0008006" key="3">
    <source>
        <dbReference type="Google" id="ProtNLM"/>
    </source>
</evidence>
<keyword evidence="2" id="KW-1185">Reference proteome</keyword>
<dbReference type="EMBL" id="JAVDPW010000001">
    <property type="protein sequence ID" value="MDR6287992.1"/>
    <property type="molecule type" value="Genomic_DNA"/>
</dbReference>